<dbReference type="InterPro" id="IPR036291">
    <property type="entry name" value="NAD(P)-bd_dom_sf"/>
</dbReference>
<dbReference type="Pfam" id="PF00106">
    <property type="entry name" value="adh_short"/>
    <property type="match status" value="1"/>
</dbReference>
<keyword evidence="2" id="KW-1185">Reference proteome</keyword>
<evidence type="ECO:0008006" key="3">
    <source>
        <dbReference type="Google" id="ProtNLM"/>
    </source>
</evidence>
<dbReference type="GeneTree" id="ENSGT00940000161346"/>
<dbReference type="SUPFAM" id="SSF51735">
    <property type="entry name" value="NAD(P)-binding Rossmann-fold domains"/>
    <property type="match status" value="1"/>
</dbReference>
<reference evidence="1" key="1">
    <citation type="submission" date="2025-08" db="UniProtKB">
        <authorList>
            <consortium name="Ensembl"/>
        </authorList>
    </citation>
    <scope>IDENTIFICATION</scope>
</reference>
<evidence type="ECO:0000313" key="1">
    <source>
        <dbReference type="Ensembl" id="ENSSPUP00000019070.1"/>
    </source>
</evidence>
<accession>A0A8D0L9Q3</accession>
<protein>
    <recommendedName>
        <fullName evidence="3">SDR family NAD(P)-dependent oxidoreductase</fullName>
    </recommendedName>
</protein>
<proteinExistence type="predicted"/>
<dbReference type="InterPro" id="IPR002347">
    <property type="entry name" value="SDR_fam"/>
</dbReference>
<evidence type="ECO:0000313" key="2">
    <source>
        <dbReference type="Proteomes" id="UP000694392"/>
    </source>
</evidence>
<reference evidence="1" key="2">
    <citation type="submission" date="2025-09" db="UniProtKB">
        <authorList>
            <consortium name="Ensembl"/>
        </authorList>
    </citation>
    <scope>IDENTIFICATION</scope>
</reference>
<dbReference type="Ensembl" id="ENSSPUT00000020309.1">
    <property type="protein sequence ID" value="ENSSPUP00000019070.1"/>
    <property type="gene ID" value="ENSSPUG00000014682.1"/>
</dbReference>
<sequence length="62" mass="6383">MASGLRYPGRVVIVTGGTRGIGEAVVREFVQHGAKVVFCAPESEGDQGRALAQELQDSGAPG</sequence>
<name>A0A8D0L9Q3_SPHPU</name>
<dbReference type="Proteomes" id="UP000694392">
    <property type="component" value="Unplaced"/>
</dbReference>
<dbReference type="AlphaFoldDB" id="A0A8D0L9Q3"/>
<dbReference type="Gene3D" id="3.40.50.720">
    <property type="entry name" value="NAD(P)-binding Rossmann-like Domain"/>
    <property type="match status" value="1"/>
</dbReference>
<organism evidence="1 2">
    <name type="scientific">Sphenodon punctatus</name>
    <name type="common">Tuatara</name>
    <name type="synonym">Hatteria punctata</name>
    <dbReference type="NCBI Taxonomy" id="8508"/>
    <lineage>
        <taxon>Eukaryota</taxon>
        <taxon>Metazoa</taxon>
        <taxon>Chordata</taxon>
        <taxon>Craniata</taxon>
        <taxon>Vertebrata</taxon>
        <taxon>Euteleostomi</taxon>
        <taxon>Lepidosauria</taxon>
        <taxon>Sphenodontia</taxon>
        <taxon>Sphenodontidae</taxon>
        <taxon>Sphenodon</taxon>
    </lineage>
</organism>